<evidence type="ECO:0000256" key="1">
    <source>
        <dbReference type="SAM" id="MobiDB-lite"/>
    </source>
</evidence>
<protein>
    <submittedName>
        <fullName evidence="2">Uncharacterized protein</fullName>
    </submittedName>
</protein>
<name>A0AAN9FS49_CROPI</name>
<accession>A0AAN9FS49</accession>
<keyword evidence="3" id="KW-1185">Reference proteome</keyword>
<dbReference type="PANTHER" id="PTHR35708:SF3">
    <property type="entry name" value="GB|AAD25831.1"/>
    <property type="match status" value="1"/>
</dbReference>
<dbReference type="EMBL" id="JAYWIO010000003">
    <property type="protein sequence ID" value="KAK7276963.1"/>
    <property type="molecule type" value="Genomic_DNA"/>
</dbReference>
<dbReference type="AlphaFoldDB" id="A0AAN9FS49"/>
<evidence type="ECO:0000313" key="3">
    <source>
        <dbReference type="Proteomes" id="UP001372338"/>
    </source>
</evidence>
<dbReference type="PANTHER" id="PTHR35708">
    <property type="entry name" value="GB|AAD25831.1"/>
    <property type="match status" value="1"/>
</dbReference>
<feature type="region of interest" description="Disordered" evidence="1">
    <location>
        <begin position="32"/>
        <end position="62"/>
    </location>
</feature>
<gene>
    <name evidence="2" type="ORF">RIF29_18112</name>
</gene>
<organism evidence="2 3">
    <name type="scientific">Crotalaria pallida</name>
    <name type="common">Smooth rattlebox</name>
    <name type="synonym">Crotalaria striata</name>
    <dbReference type="NCBI Taxonomy" id="3830"/>
    <lineage>
        <taxon>Eukaryota</taxon>
        <taxon>Viridiplantae</taxon>
        <taxon>Streptophyta</taxon>
        <taxon>Embryophyta</taxon>
        <taxon>Tracheophyta</taxon>
        <taxon>Spermatophyta</taxon>
        <taxon>Magnoliopsida</taxon>
        <taxon>eudicotyledons</taxon>
        <taxon>Gunneridae</taxon>
        <taxon>Pentapetalae</taxon>
        <taxon>rosids</taxon>
        <taxon>fabids</taxon>
        <taxon>Fabales</taxon>
        <taxon>Fabaceae</taxon>
        <taxon>Papilionoideae</taxon>
        <taxon>50 kb inversion clade</taxon>
        <taxon>genistoids sensu lato</taxon>
        <taxon>core genistoids</taxon>
        <taxon>Crotalarieae</taxon>
        <taxon>Crotalaria</taxon>
    </lineage>
</organism>
<reference evidence="2 3" key="1">
    <citation type="submission" date="2024-01" db="EMBL/GenBank/DDBJ databases">
        <title>The genomes of 5 underutilized Papilionoideae crops provide insights into root nodulation and disease resistanc.</title>
        <authorList>
            <person name="Yuan L."/>
        </authorList>
    </citation>
    <scope>NUCLEOTIDE SEQUENCE [LARGE SCALE GENOMIC DNA]</scope>
    <source>
        <strain evidence="2">ZHUSHIDOU_FW_LH</strain>
        <tissue evidence="2">Leaf</tissue>
    </source>
</reference>
<evidence type="ECO:0000313" key="2">
    <source>
        <dbReference type="EMBL" id="KAK7276963.1"/>
    </source>
</evidence>
<sequence>MFLITLAKKKGSPDENLVQHNLQECDQLELQPSLGDVTHTEITKEKETSKRNDEKAEAPFPPLNSESSNCSILYKFFEHNDHHKNEQHADLVSDFSLPSDSKISAGSIMGESFEIDDVVEEEDSLIEIKLPSSHLNGLIEDAGPQRKMESNLTVFLPESIFKQQGLLELLAEINEMNEDDSLIEIDISMGSSKC</sequence>
<comment type="caution">
    <text evidence="2">The sequence shown here is derived from an EMBL/GenBank/DDBJ whole genome shotgun (WGS) entry which is preliminary data.</text>
</comment>
<proteinExistence type="predicted"/>
<dbReference type="Proteomes" id="UP001372338">
    <property type="component" value="Unassembled WGS sequence"/>
</dbReference>
<feature type="compositionally biased region" description="Basic and acidic residues" evidence="1">
    <location>
        <begin position="38"/>
        <end position="57"/>
    </location>
</feature>